<dbReference type="SUPFAM" id="SSF53448">
    <property type="entry name" value="Nucleotide-diphospho-sugar transferases"/>
    <property type="match status" value="1"/>
</dbReference>
<organism evidence="2 3">
    <name type="scientific">Halorubrum glutamatedens</name>
    <dbReference type="NCBI Taxonomy" id="2707018"/>
    <lineage>
        <taxon>Archaea</taxon>
        <taxon>Methanobacteriati</taxon>
        <taxon>Methanobacteriota</taxon>
        <taxon>Stenosarchaea group</taxon>
        <taxon>Halobacteria</taxon>
        <taxon>Halobacteriales</taxon>
        <taxon>Haloferacaceae</taxon>
        <taxon>Halorubrum</taxon>
    </lineage>
</organism>
<name>A0ABD5QNK8_9EURY</name>
<accession>A0ABD5QNK8</accession>
<gene>
    <name evidence="2" type="ORF">ACFPJA_03350</name>
</gene>
<dbReference type="Pfam" id="PF00535">
    <property type="entry name" value="Glycos_transf_2"/>
    <property type="match status" value="1"/>
</dbReference>
<dbReference type="GO" id="GO:0016758">
    <property type="term" value="F:hexosyltransferase activity"/>
    <property type="evidence" value="ECO:0007669"/>
    <property type="project" value="UniProtKB-ARBA"/>
</dbReference>
<keyword evidence="3" id="KW-1185">Reference proteome</keyword>
<feature type="domain" description="Glycosyltransferase 2-like" evidence="1">
    <location>
        <begin position="10"/>
        <end position="171"/>
    </location>
</feature>
<evidence type="ECO:0000313" key="3">
    <source>
        <dbReference type="Proteomes" id="UP001596145"/>
    </source>
</evidence>
<proteinExistence type="predicted"/>
<dbReference type="AlphaFoldDB" id="A0ABD5QNK8"/>
<dbReference type="InterPro" id="IPR001173">
    <property type="entry name" value="Glyco_trans_2-like"/>
</dbReference>
<evidence type="ECO:0000259" key="1">
    <source>
        <dbReference type="Pfam" id="PF00535"/>
    </source>
</evidence>
<dbReference type="EMBL" id="JBHSKV010000004">
    <property type="protein sequence ID" value="MFC5133764.1"/>
    <property type="molecule type" value="Genomic_DNA"/>
</dbReference>
<dbReference type="InterPro" id="IPR029044">
    <property type="entry name" value="Nucleotide-diphossugar_trans"/>
</dbReference>
<dbReference type="Gene3D" id="3.90.550.10">
    <property type="entry name" value="Spore Coat Polysaccharide Biosynthesis Protein SpsA, Chain A"/>
    <property type="match status" value="1"/>
</dbReference>
<dbReference type="CDD" id="cd00761">
    <property type="entry name" value="Glyco_tranf_GTA_type"/>
    <property type="match status" value="1"/>
</dbReference>
<comment type="caution">
    <text evidence="2">The sequence shown here is derived from an EMBL/GenBank/DDBJ whole genome shotgun (WGS) entry which is preliminary data.</text>
</comment>
<dbReference type="Proteomes" id="UP001596145">
    <property type="component" value="Unassembled WGS sequence"/>
</dbReference>
<dbReference type="PANTHER" id="PTHR22916:SF3">
    <property type="entry name" value="UDP-GLCNAC:BETAGAL BETA-1,3-N-ACETYLGLUCOSAMINYLTRANSFERASE-LIKE PROTEIN 1"/>
    <property type="match status" value="1"/>
</dbReference>
<dbReference type="PANTHER" id="PTHR22916">
    <property type="entry name" value="GLYCOSYLTRANSFERASE"/>
    <property type="match status" value="1"/>
</dbReference>
<protein>
    <submittedName>
        <fullName evidence="2">Glycosyltransferase family 2 protein</fullName>
    </submittedName>
</protein>
<evidence type="ECO:0000313" key="2">
    <source>
        <dbReference type="EMBL" id="MFC5133764.1"/>
    </source>
</evidence>
<sequence>MVDSERPLISVVVGAYNEEDSLADTIQSLLGQSFSDYEIIIVDDGSTDKTAEIAKSFEDTRVRLVAIDENIGLPKALNRGIQESEGEYIARADADEYSDPFRLQKQRSVFEANSGVQAVGCWYATIGPDNERVATVQVSQNRDFGVNDLLNNGPGIAHGSVMMQKEAIKRVGGYREEFTLAQDYDLWFRMADEFGEGWLDVVPEVLYERRVEAHQLEKRELQRLFAETARKCAKRRQRGEDDTGLLKELSDRAQEVESRNFNSRVATGMYHYLQGNHLLEQGNHTASRHRALKAIWFAPTKPRPWYLLLLSSLPSEWREAAQNWSQTVFRAR</sequence>
<reference evidence="2 3" key="1">
    <citation type="journal article" date="2019" name="Int. J. Syst. Evol. Microbiol.">
        <title>The Global Catalogue of Microorganisms (GCM) 10K type strain sequencing project: providing services to taxonomists for standard genome sequencing and annotation.</title>
        <authorList>
            <consortium name="The Broad Institute Genomics Platform"/>
            <consortium name="The Broad Institute Genome Sequencing Center for Infectious Disease"/>
            <person name="Wu L."/>
            <person name="Ma J."/>
        </authorList>
    </citation>
    <scope>NUCLEOTIDE SEQUENCE [LARGE SCALE GENOMIC DNA]</scope>
    <source>
        <strain evidence="2 3">CGMCC 1.16026</strain>
    </source>
</reference>